<dbReference type="InterPro" id="IPR011138">
    <property type="entry name" value="Cytochrome_b-558"/>
</dbReference>
<comment type="caution">
    <text evidence="2">The sequence shown here is derived from an EMBL/GenBank/DDBJ whole genome shotgun (WGS) entry which is preliminary data.</text>
</comment>
<evidence type="ECO:0000256" key="1">
    <source>
        <dbReference type="SAM" id="Phobius"/>
    </source>
</evidence>
<dbReference type="RefSeq" id="WP_013070846.1">
    <property type="nucleotide sequence ID" value="NZ_CAJXAW010000006.1"/>
</dbReference>
<reference evidence="2 3" key="1">
    <citation type="journal article" date="2018" name="Nat. Biotechnol.">
        <title>A standardized bacterial taxonomy based on genome phylogeny substantially revises the tree of life.</title>
        <authorList>
            <person name="Parks D.H."/>
            <person name="Chuvochina M."/>
            <person name="Waite D.W."/>
            <person name="Rinke C."/>
            <person name="Skarshewski A."/>
            <person name="Chaumeil P.A."/>
            <person name="Hugenholtz P."/>
        </authorList>
    </citation>
    <scope>NUCLEOTIDE SEQUENCE [LARGE SCALE GENOMIC DNA]</scope>
    <source>
        <strain evidence="2">UBA9359</strain>
    </source>
</reference>
<feature type="transmembrane region" description="Helical" evidence="1">
    <location>
        <begin position="58"/>
        <end position="83"/>
    </location>
</feature>
<dbReference type="Proteomes" id="UP000264330">
    <property type="component" value="Unassembled WGS sequence"/>
</dbReference>
<feature type="transmembrane region" description="Helical" evidence="1">
    <location>
        <begin position="104"/>
        <end position="124"/>
    </location>
</feature>
<proteinExistence type="predicted"/>
<dbReference type="NCBIfam" id="TIGR02046">
    <property type="entry name" value="sdhC_b558_fam"/>
    <property type="match status" value="1"/>
</dbReference>
<protein>
    <submittedName>
        <fullName evidence="2">Succinate dehydrogenase</fullName>
    </submittedName>
</protein>
<dbReference type="GO" id="GO:0016020">
    <property type="term" value="C:membrane"/>
    <property type="evidence" value="ECO:0007669"/>
    <property type="project" value="InterPro"/>
</dbReference>
<evidence type="ECO:0000313" key="3">
    <source>
        <dbReference type="Proteomes" id="UP000264330"/>
    </source>
</evidence>
<keyword evidence="1" id="KW-0472">Membrane</keyword>
<dbReference type="InterPro" id="IPR034804">
    <property type="entry name" value="SQR/QFR_C/D"/>
</dbReference>
<feature type="transmembrane region" description="Helical" evidence="1">
    <location>
        <begin position="14"/>
        <end position="38"/>
    </location>
</feature>
<keyword evidence="1" id="KW-0812">Transmembrane</keyword>
<dbReference type="CDD" id="cd03498">
    <property type="entry name" value="SQR_TypeB_2_TM"/>
    <property type="match status" value="1"/>
</dbReference>
<dbReference type="Gene3D" id="1.20.1300.10">
    <property type="entry name" value="Fumarate reductase/succinate dehydrogenase, transmembrane subunit"/>
    <property type="match status" value="1"/>
</dbReference>
<feature type="transmembrane region" description="Helical" evidence="1">
    <location>
        <begin position="158"/>
        <end position="176"/>
    </location>
</feature>
<name>A0A3D5IWQ3_9FLAO</name>
<gene>
    <name evidence="2" type="ORF">DGQ38_00295</name>
</gene>
<dbReference type="SUPFAM" id="SSF81343">
    <property type="entry name" value="Fumarate reductase respiratory complex transmembrane subunits"/>
    <property type="match status" value="1"/>
</dbReference>
<dbReference type="OMA" id="QHGFWSA"/>
<accession>A0A3D5IWQ3</accession>
<keyword evidence="1" id="KW-1133">Transmembrane helix</keyword>
<dbReference type="EMBL" id="DPMF01000006">
    <property type="protein sequence ID" value="HCV79476.1"/>
    <property type="molecule type" value="Genomic_DNA"/>
</dbReference>
<sequence length="223" mass="26051">MIVYFKNTLTRKNLMALTGLFLSFFLIIHLLGNLQLLLPEEQARLQYNWYSNFLSTNILVEIIAYVLYGCILAHTIDAIYLRIKSKKANGPRLQYNRRSRASTWYSRNMMFLGIIIFLFLVIHFKDFWYAYKYGGQLPFDENGYKDLYSLVVTAFGELWYVLLYSLAFLALGFHLLHGVFSAHRSLGVYHSFYSRLIKILSLVFAIVITLGYLIIPITIYCKS</sequence>
<evidence type="ECO:0000313" key="2">
    <source>
        <dbReference type="EMBL" id="HCV79476.1"/>
    </source>
</evidence>
<feature type="transmembrane region" description="Helical" evidence="1">
    <location>
        <begin position="196"/>
        <end position="220"/>
    </location>
</feature>
<organism evidence="2 3">
    <name type="scientific">Zunongwangia profunda</name>
    <dbReference type="NCBI Taxonomy" id="398743"/>
    <lineage>
        <taxon>Bacteria</taxon>
        <taxon>Pseudomonadati</taxon>
        <taxon>Bacteroidota</taxon>
        <taxon>Flavobacteriia</taxon>
        <taxon>Flavobacteriales</taxon>
        <taxon>Flavobacteriaceae</taxon>
        <taxon>Zunongwangia</taxon>
    </lineage>
</organism>
<dbReference type="AlphaFoldDB" id="A0A3D5IWQ3"/>